<evidence type="ECO:0000259" key="12">
    <source>
        <dbReference type="PROSITE" id="PS50113"/>
    </source>
</evidence>
<dbReference type="PANTHER" id="PTHR43547">
    <property type="entry name" value="TWO-COMPONENT HISTIDINE KINASE"/>
    <property type="match status" value="1"/>
</dbReference>
<dbReference type="Pfam" id="PF01740">
    <property type="entry name" value="STAS"/>
    <property type="match status" value="1"/>
</dbReference>
<evidence type="ECO:0000256" key="9">
    <source>
        <dbReference type="SAM" id="MobiDB-lite"/>
    </source>
</evidence>
<evidence type="ECO:0000313" key="16">
    <source>
        <dbReference type="Proteomes" id="UP000232453"/>
    </source>
</evidence>
<keyword evidence="7" id="KW-0902">Two-component regulatory system</keyword>
<dbReference type="Pfam" id="PF13185">
    <property type="entry name" value="GAF_2"/>
    <property type="match status" value="2"/>
</dbReference>
<evidence type="ECO:0000259" key="11">
    <source>
        <dbReference type="PROSITE" id="PS50110"/>
    </source>
</evidence>
<dbReference type="PROSITE" id="PS51746">
    <property type="entry name" value="PPM_2"/>
    <property type="match status" value="1"/>
</dbReference>
<dbReference type="Gene3D" id="3.30.450.40">
    <property type="match status" value="3"/>
</dbReference>
<dbReference type="Gene3D" id="3.30.450.20">
    <property type="entry name" value="PAS domain"/>
    <property type="match status" value="2"/>
</dbReference>
<dbReference type="NCBIfam" id="TIGR00229">
    <property type="entry name" value="sensory_box"/>
    <property type="match status" value="1"/>
</dbReference>
<dbReference type="CDD" id="cd16936">
    <property type="entry name" value="HATPase_RsbW-like"/>
    <property type="match status" value="1"/>
</dbReference>
<evidence type="ECO:0000259" key="14">
    <source>
        <dbReference type="PROSITE" id="PS51746"/>
    </source>
</evidence>
<dbReference type="InterPro" id="IPR011006">
    <property type="entry name" value="CheY-like_superfamily"/>
</dbReference>
<dbReference type="CDD" id="cd07043">
    <property type="entry name" value="STAS_anti-anti-sigma_factors"/>
    <property type="match status" value="1"/>
</dbReference>
<dbReference type="SMART" id="SM00448">
    <property type="entry name" value="REC"/>
    <property type="match status" value="1"/>
</dbReference>
<dbReference type="Pfam" id="PF07228">
    <property type="entry name" value="SpoIIE"/>
    <property type="match status" value="1"/>
</dbReference>
<dbReference type="PROSITE" id="PS50113">
    <property type="entry name" value="PAC"/>
    <property type="match status" value="1"/>
</dbReference>
<dbReference type="InterPro" id="IPR004358">
    <property type="entry name" value="Sig_transdc_His_kin-like_C"/>
</dbReference>
<feature type="domain" description="Response regulatory" evidence="11">
    <location>
        <begin position="631"/>
        <end position="746"/>
    </location>
</feature>
<dbReference type="PRINTS" id="PR00344">
    <property type="entry name" value="BCTRLSENSOR"/>
</dbReference>
<dbReference type="SMART" id="SM00388">
    <property type="entry name" value="HisKA"/>
    <property type="match status" value="1"/>
</dbReference>
<keyword evidence="5" id="KW-0808">Transferase</keyword>
<evidence type="ECO:0000256" key="5">
    <source>
        <dbReference type="ARBA" id="ARBA00022679"/>
    </source>
</evidence>
<dbReference type="InterPro" id="IPR036097">
    <property type="entry name" value="HisK_dim/P_sf"/>
</dbReference>
<dbReference type="InterPro" id="IPR000700">
    <property type="entry name" value="PAS-assoc_C"/>
</dbReference>
<evidence type="ECO:0000259" key="10">
    <source>
        <dbReference type="PROSITE" id="PS50109"/>
    </source>
</evidence>
<dbReference type="InterPro" id="IPR002645">
    <property type="entry name" value="STAS_dom"/>
</dbReference>
<dbReference type="SUPFAM" id="SSF55874">
    <property type="entry name" value="ATPase domain of HSP90 chaperone/DNA topoisomerase II/histidine kinase"/>
    <property type="match status" value="2"/>
</dbReference>
<gene>
    <name evidence="15" type="ORF">ATL51_3847</name>
</gene>
<dbReference type="SMART" id="SM00065">
    <property type="entry name" value="GAF"/>
    <property type="match status" value="3"/>
</dbReference>
<dbReference type="SMART" id="SM00091">
    <property type="entry name" value="PAS"/>
    <property type="match status" value="1"/>
</dbReference>
<evidence type="ECO:0000256" key="3">
    <source>
        <dbReference type="ARBA" id="ARBA00012438"/>
    </source>
</evidence>
<dbReference type="PROSITE" id="PS50109">
    <property type="entry name" value="HIS_KIN"/>
    <property type="match status" value="1"/>
</dbReference>
<sequence>MVRSWGRYGGTGVARTVERIDRRTEDEYVPVRDLLATIDWSATPLGVRDTWDRELEDTIRFILESRQPLVAWWGPELVLFYNDEFAGHCGLRHPGSFGMPLREGWPEITAHLGSRLHELLSGDREGIYRSDDRIVLWRWDTPEVTWWTYSATPVRGPDGGVFGLIVFTAETTPQVVGGRRMALLAALGEVARDAPTLDIAVERLTTVLTDLPDDVGCAVVTTVGADPGPLATVRIDAPPAGWLPDDLDPDHATDVEFLAVDPVAVHGDDGVPVTDVVRATVRTPDGSAGIAVVIGAPPLLPLDEDHRSFLRLIAGTVGGLLTAALARDRERDRRDDAGLIEQARAEYYAGLGDEFRDPLTLVLGPLERLRDHDDAAVRAQVELAQRNAQRMLKLVDGLVDVSALQTGKHDGLFAPTEIGKTTAALVDAFAPVVERAGLELAVSCPPQVRPVWVDRDAWEKVVLNLLSNAVKYTRQGTIAVDLAQDGEQVVLRVSDTGAGIVDGELDAVFDRFHRPSRRHGRSGDGSGLGLPLIRQLVRLHGGTIGVTSEPGAGSTFTVRLPLGFAHLPPERLVRARVGSRTAPQLAAPYVAEALRWLPDAPEPAGAPPVLARGRSVDGSVVDGLEVDHRDRVLVVDDDREMRGYLRDLLVERWTVRVVADGAAALESARTDPPDLVVVDAALPGNGGIELLRALRSDPRTVGVPVVLLSSRAGEEAAVEGFAAGADDYLVRPFSARELLARVANHLQLGRVRRAAELQFRAMADSTPALIWVDDPGGHRLFVNRGWLDFTGVEDAAQELGHDWRRRIHPDDRERYRSVTSAAARAHAPFEVEYRLLDRAGRYRWVLDRGAPVRDGERSAGYVGGCLDIDVQHREQRRHRIYSEVAESLEREITRTGRTDQLVRAVVEDRLADIAVVHDADAVTGIGTLAVSAERSALEPSLWRLAPLVPADDDGRPEILDAAHLDEVLSRLAPTQRRAWTRLRMTSAMVVPLPARGRTSAVLTVVRTESGDPYTDDDLDLLSEIGRRAGLAVDNARLLEQERASAQRLGLLHRATAKMSAAATPGEVAAIAADHIVDLLDADHAGLWEIRGEWLQALTGHGWDRDMWQRAARIRVDAPLAFIEVLSGHEPMWFTTAHEWATRYPAAIGIEPDHAQTIGYLPLVAGGRSLGVLAVAMLTERRLSDADKEAAVAVAELAAQALDRASMLEAETEARRLAERLGAVATGLARATDLESVAEVVVEHGRISIGADAVAVLVVDEGGALSLLRETGWPADGPPMRTPGRAHPLSRAVSSGEPIWNAGGPADGEVLRYPVHTAVPLMVAARPIGVIGLRFETEPVFTPEQRSFVLTLANQCAQAIVRAQLHQAEHEVAVTLQRSLLPQRLPDIERLSLATRYRPGTQGTEAGGDWFDVLDLGDDLVALVVGDVVGRGPAAAAVMGQLRSAVASNLVNGQPPARALEQLDQYALRVRGAMASTVAIATIDTGTGEMRYASAGHPPPLVAGPDGVRTLSEGRGVPLGISGRPPFPEAVDRMEPGETILLCSDGLFERRNEVIDDGLARLSAAFDELSAAQPRDMADTLLHRMSEGTVIPDDTVVVVARLMPPPLRIAIEADPKRLAPLRRAVAAWAAQCGMGPDAVSDLQLTVGEAATNSIEHAYLPEDTDGRAGVDLDLALTADGSVAVRVTDGGRWRPPPPDPGYRGRGIALIRELAGDVHIDPSDSGTTVRFLLPAIPVEVGTPGAGPPVEFVAGEPEPDRDRIDTPSGDGDDGTVRARLRAVPDAHGVRIGIVGDLDLGGVSAIRAPLMEHVDRGLPITLNLPGEAFVSSAGMALLSEVARRMRTNGAALTLVAPAGSQARRSLVLSGLDTVIGMSDDDGA</sequence>
<dbReference type="InterPro" id="IPR005467">
    <property type="entry name" value="His_kinase_dom"/>
</dbReference>
<evidence type="ECO:0000256" key="8">
    <source>
        <dbReference type="PROSITE-ProRule" id="PRU00169"/>
    </source>
</evidence>
<evidence type="ECO:0000256" key="1">
    <source>
        <dbReference type="ARBA" id="ARBA00000085"/>
    </source>
</evidence>
<evidence type="ECO:0000256" key="2">
    <source>
        <dbReference type="ARBA" id="ARBA00004236"/>
    </source>
</evidence>
<dbReference type="PROSITE" id="PS50110">
    <property type="entry name" value="RESPONSE_REGULATORY"/>
    <property type="match status" value="1"/>
</dbReference>
<dbReference type="SUPFAM" id="SSF52172">
    <property type="entry name" value="CheY-like"/>
    <property type="match status" value="1"/>
</dbReference>
<dbReference type="SUPFAM" id="SSF52091">
    <property type="entry name" value="SpoIIaa-like"/>
    <property type="match status" value="1"/>
</dbReference>
<dbReference type="Pfam" id="PF00072">
    <property type="entry name" value="Response_reg"/>
    <property type="match status" value="1"/>
</dbReference>
<dbReference type="PANTHER" id="PTHR43547:SF2">
    <property type="entry name" value="HYBRID SIGNAL TRANSDUCTION HISTIDINE KINASE C"/>
    <property type="match status" value="1"/>
</dbReference>
<dbReference type="InterPro" id="IPR013655">
    <property type="entry name" value="PAS_fold_3"/>
</dbReference>
<dbReference type="Gene3D" id="3.30.750.24">
    <property type="entry name" value="STAS domain"/>
    <property type="match status" value="1"/>
</dbReference>
<dbReference type="SUPFAM" id="SSF55781">
    <property type="entry name" value="GAF domain-like"/>
    <property type="match status" value="3"/>
</dbReference>
<name>A0AA44URE5_PSEA5</name>
<dbReference type="GO" id="GO:0000155">
    <property type="term" value="F:phosphorelay sensor kinase activity"/>
    <property type="evidence" value="ECO:0007669"/>
    <property type="project" value="InterPro"/>
</dbReference>
<dbReference type="CDD" id="cd00082">
    <property type="entry name" value="HisKA"/>
    <property type="match status" value="1"/>
</dbReference>
<dbReference type="InterPro" id="IPR036513">
    <property type="entry name" value="STAS_dom_sf"/>
</dbReference>
<evidence type="ECO:0000256" key="6">
    <source>
        <dbReference type="ARBA" id="ARBA00022777"/>
    </source>
</evidence>
<feature type="domain" description="STAS" evidence="13">
    <location>
        <begin position="1786"/>
        <end position="1877"/>
    </location>
</feature>
<dbReference type="Pfam" id="PF13581">
    <property type="entry name" value="HATPase_c_2"/>
    <property type="match status" value="1"/>
</dbReference>
<feature type="domain" description="PPM-type phosphatase" evidence="14">
    <location>
        <begin position="1389"/>
        <end position="1601"/>
    </location>
</feature>
<dbReference type="GO" id="GO:0005886">
    <property type="term" value="C:plasma membrane"/>
    <property type="evidence" value="ECO:0007669"/>
    <property type="project" value="UniProtKB-SubCell"/>
</dbReference>
<evidence type="ECO:0000256" key="7">
    <source>
        <dbReference type="ARBA" id="ARBA00023012"/>
    </source>
</evidence>
<dbReference type="PROSITE" id="PS50801">
    <property type="entry name" value="STAS"/>
    <property type="match status" value="1"/>
</dbReference>
<comment type="caution">
    <text evidence="15">The sequence shown here is derived from an EMBL/GenBank/DDBJ whole genome shotgun (WGS) entry which is preliminary data.</text>
</comment>
<reference evidence="15 16" key="1">
    <citation type="submission" date="2017-11" db="EMBL/GenBank/DDBJ databases">
        <title>Sequencing the genomes of 1000 actinobacteria strains.</title>
        <authorList>
            <person name="Klenk H.-P."/>
        </authorList>
    </citation>
    <scope>NUCLEOTIDE SEQUENCE [LARGE SCALE GENOMIC DNA]</scope>
    <source>
        <strain evidence="15 16">DSM 44104</strain>
    </source>
</reference>
<dbReference type="InterPro" id="IPR001789">
    <property type="entry name" value="Sig_transdc_resp-reg_receiver"/>
</dbReference>
<dbReference type="Proteomes" id="UP000232453">
    <property type="component" value="Unassembled WGS sequence"/>
</dbReference>
<dbReference type="Gene3D" id="3.60.40.10">
    <property type="entry name" value="PPM-type phosphatase domain"/>
    <property type="match status" value="1"/>
</dbReference>
<dbReference type="EC" id="2.7.13.3" evidence="3"/>
<dbReference type="Gene3D" id="3.40.50.2300">
    <property type="match status" value="1"/>
</dbReference>
<dbReference type="InterPro" id="IPR001610">
    <property type="entry name" value="PAC"/>
</dbReference>
<organism evidence="15 16">
    <name type="scientific">Pseudonocardia alni</name>
    <name type="common">Amycolata alni</name>
    <dbReference type="NCBI Taxonomy" id="33907"/>
    <lineage>
        <taxon>Bacteria</taxon>
        <taxon>Bacillati</taxon>
        <taxon>Actinomycetota</taxon>
        <taxon>Actinomycetes</taxon>
        <taxon>Pseudonocardiales</taxon>
        <taxon>Pseudonocardiaceae</taxon>
        <taxon>Pseudonocardia</taxon>
    </lineage>
</organism>
<dbReference type="SUPFAM" id="SSF55785">
    <property type="entry name" value="PYP-like sensor domain (PAS domain)"/>
    <property type="match status" value="2"/>
</dbReference>
<comment type="catalytic activity">
    <reaction evidence="1">
        <text>ATP + protein L-histidine = ADP + protein N-phospho-L-histidine.</text>
        <dbReference type="EC" id="2.7.13.3"/>
    </reaction>
</comment>
<dbReference type="Pfam" id="PF13492">
    <property type="entry name" value="GAF_3"/>
    <property type="match status" value="1"/>
</dbReference>
<keyword evidence="4 8" id="KW-0597">Phosphoprotein</keyword>
<comment type="subcellular location">
    <subcellularLocation>
        <location evidence="2">Cell membrane</location>
    </subcellularLocation>
</comment>
<feature type="region of interest" description="Disordered" evidence="9">
    <location>
        <begin position="1739"/>
        <end position="1768"/>
    </location>
</feature>
<dbReference type="Gene3D" id="3.30.565.10">
    <property type="entry name" value="Histidine kinase-like ATPase, C-terminal domain"/>
    <property type="match status" value="2"/>
</dbReference>
<keyword evidence="6" id="KW-0418">Kinase</keyword>
<dbReference type="InterPro" id="IPR001932">
    <property type="entry name" value="PPM-type_phosphatase-like_dom"/>
</dbReference>
<dbReference type="InterPro" id="IPR003661">
    <property type="entry name" value="HisK_dim/P_dom"/>
</dbReference>
<dbReference type="InterPro" id="IPR036457">
    <property type="entry name" value="PPM-type-like_dom_sf"/>
</dbReference>
<dbReference type="InterPro" id="IPR000014">
    <property type="entry name" value="PAS"/>
</dbReference>
<protein>
    <recommendedName>
        <fullName evidence="3">histidine kinase</fullName>
        <ecNumber evidence="3">2.7.13.3</ecNumber>
    </recommendedName>
</protein>
<dbReference type="InterPro" id="IPR029016">
    <property type="entry name" value="GAF-like_dom_sf"/>
</dbReference>
<dbReference type="CDD" id="cd00130">
    <property type="entry name" value="PAS"/>
    <property type="match status" value="1"/>
</dbReference>
<dbReference type="Pfam" id="PF00512">
    <property type="entry name" value="HisKA"/>
    <property type="match status" value="1"/>
</dbReference>
<dbReference type="Pfam" id="PF02518">
    <property type="entry name" value="HATPase_c"/>
    <property type="match status" value="1"/>
</dbReference>
<proteinExistence type="predicted"/>
<evidence type="ECO:0000256" key="4">
    <source>
        <dbReference type="ARBA" id="ARBA00022553"/>
    </source>
</evidence>
<dbReference type="Pfam" id="PF08447">
    <property type="entry name" value="PAS_3"/>
    <property type="match status" value="1"/>
</dbReference>
<dbReference type="SMART" id="SM00331">
    <property type="entry name" value="PP2C_SIG"/>
    <property type="match status" value="1"/>
</dbReference>
<feature type="modified residue" description="4-aspartylphosphate" evidence="8">
    <location>
        <position position="679"/>
    </location>
</feature>
<evidence type="ECO:0000259" key="13">
    <source>
        <dbReference type="PROSITE" id="PS50801"/>
    </source>
</evidence>
<dbReference type="Gene3D" id="1.10.287.130">
    <property type="match status" value="1"/>
</dbReference>
<evidence type="ECO:0000313" key="15">
    <source>
        <dbReference type="EMBL" id="PKB32130.1"/>
    </source>
</evidence>
<dbReference type="FunFam" id="3.30.565.10:FF:000006">
    <property type="entry name" value="Sensor histidine kinase WalK"/>
    <property type="match status" value="1"/>
</dbReference>
<feature type="domain" description="Histidine kinase" evidence="10">
    <location>
        <begin position="350"/>
        <end position="564"/>
    </location>
</feature>
<feature type="domain" description="PAC" evidence="12">
    <location>
        <begin position="829"/>
        <end position="880"/>
    </location>
</feature>
<dbReference type="InterPro" id="IPR035965">
    <property type="entry name" value="PAS-like_dom_sf"/>
</dbReference>
<dbReference type="FunFam" id="3.30.450.20:FF:000099">
    <property type="entry name" value="Sensory box sensor histidine kinase"/>
    <property type="match status" value="1"/>
</dbReference>
<dbReference type="InterPro" id="IPR036890">
    <property type="entry name" value="HATPase_C_sf"/>
</dbReference>
<dbReference type="SMART" id="SM00387">
    <property type="entry name" value="HATPase_c"/>
    <property type="match status" value="2"/>
</dbReference>
<accession>A0AA44URE5</accession>
<dbReference type="SUPFAM" id="SSF81606">
    <property type="entry name" value="PP2C-like"/>
    <property type="match status" value="1"/>
</dbReference>
<dbReference type="InterPro" id="IPR003018">
    <property type="entry name" value="GAF"/>
</dbReference>
<dbReference type="EMBL" id="PHUJ01000003">
    <property type="protein sequence ID" value="PKB32130.1"/>
    <property type="molecule type" value="Genomic_DNA"/>
</dbReference>
<dbReference type="InterPro" id="IPR003594">
    <property type="entry name" value="HATPase_dom"/>
</dbReference>
<dbReference type="SUPFAM" id="SSF47384">
    <property type="entry name" value="Homodimeric domain of signal transducing histidine kinase"/>
    <property type="match status" value="1"/>
</dbReference>
<dbReference type="SMART" id="SM00086">
    <property type="entry name" value="PAC"/>
    <property type="match status" value="1"/>
</dbReference>